<proteinExistence type="predicted"/>
<dbReference type="PANTHER" id="PTHR43540:SF6">
    <property type="entry name" value="ISOCHORISMATASE-LIKE DOMAIN-CONTAINING PROTEIN"/>
    <property type="match status" value="1"/>
</dbReference>
<sequence>MNDRYARLLQLVLAGRPEPLTAAFLGTLTEEERAAYLEVERTLASFALAAVENGPASGILGENAPAPAASPSLRSRVLASFRAKRAERPRSAFLVLDMIHDHLAEGSILEVPRAREIVPALAEKLRECRSQGVPVVYIVDEHQPDDPDLDLWGVHAVGGSGGNDIWPEVAPQPGDRIVKKRTYSAFSGSDLQAVLDELRCDTLVLSGCLTEVGIKATATDALQRGYAVDVPPTTQAGISAMTEQVTLGLLQVMPPYGAARKELLTRLAG</sequence>
<dbReference type="Proteomes" id="UP001374803">
    <property type="component" value="Chromosome"/>
</dbReference>
<gene>
    <name evidence="3" type="ORF">LVJ94_15365</name>
</gene>
<dbReference type="Pfam" id="PF00857">
    <property type="entry name" value="Isochorismatase"/>
    <property type="match status" value="1"/>
</dbReference>
<dbReference type="PANTHER" id="PTHR43540">
    <property type="entry name" value="PEROXYUREIDOACRYLATE/UREIDOACRYLATE AMIDOHYDROLASE-RELATED"/>
    <property type="match status" value="1"/>
</dbReference>
<accession>A0ABZ2LFQ0</accession>
<feature type="domain" description="Isochorismatase-like" evidence="2">
    <location>
        <begin position="91"/>
        <end position="232"/>
    </location>
</feature>
<dbReference type="RefSeq" id="WP_394838283.1">
    <property type="nucleotide sequence ID" value="NZ_CP089929.1"/>
</dbReference>
<organism evidence="3 4">
    <name type="scientific">Pendulispora rubella</name>
    <dbReference type="NCBI Taxonomy" id="2741070"/>
    <lineage>
        <taxon>Bacteria</taxon>
        <taxon>Pseudomonadati</taxon>
        <taxon>Myxococcota</taxon>
        <taxon>Myxococcia</taxon>
        <taxon>Myxococcales</taxon>
        <taxon>Sorangiineae</taxon>
        <taxon>Pendulisporaceae</taxon>
        <taxon>Pendulispora</taxon>
    </lineage>
</organism>
<dbReference type="SUPFAM" id="SSF52499">
    <property type="entry name" value="Isochorismatase-like hydrolases"/>
    <property type="match status" value="1"/>
</dbReference>
<keyword evidence="1 3" id="KW-0378">Hydrolase</keyword>
<dbReference type="Gene3D" id="3.40.50.850">
    <property type="entry name" value="Isochorismatase-like"/>
    <property type="match status" value="1"/>
</dbReference>
<keyword evidence="4" id="KW-1185">Reference proteome</keyword>
<dbReference type="EMBL" id="CP089983">
    <property type="protein sequence ID" value="WXB08611.1"/>
    <property type="molecule type" value="Genomic_DNA"/>
</dbReference>
<name>A0ABZ2LFQ0_9BACT</name>
<dbReference type="GO" id="GO:0016787">
    <property type="term" value="F:hydrolase activity"/>
    <property type="evidence" value="ECO:0007669"/>
    <property type="project" value="UniProtKB-KW"/>
</dbReference>
<protein>
    <submittedName>
        <fullName evidence="3">Cysteine hydrolase</fullName>
    </submittedName>
</protein>
<evidence type="ECO:0000259" key="2">
    <source>
        <dbReference type="Pfam" id="PF00857"/>
    </source>
</evidence>
<dbReference type="InterPro" id="IPR050272">
    <property type="entry name" value="Isochorismatase-like_hydrls"/>
</dbReference>
<dbReference type="InterPro" id="IPR036380">
    <property type="entry name" value="Isochorismatase-like_sf"/>
</dbReference>
<evidence type="ECO:0000313" key="4">
    <source>
        <dbReference type="Proteomes" id="UP001374803"/>
    </source>
</evidence>
<evidence type="ECO:0000256" key="1">
    <source>
        <dbReference type="ARBA" id="ARBA00022801"/>
    </source>
</evidence>
<evidence type="ECO:0000313" key="3">
    <source>
        <dbReference type="EMBL" id="WXB08611.1"/>
    </source>
</evidence>
<dbReference type="InterPro" id="IPR000868">
    <property type="entry name" value="Isochorismatase-like_dom"/>
</dbReference>
<reference evidence="3" key="1">
    <citation type="submission" date="2021-12" db="EMBL/GenBank/DDBJ databases">
        <title>Discovery of the Pendulisporaceae a myxobacterial family with distinct sporulation behavior and unique specialized metabolism.</title>
        <authorList>
            <person name="Garcia R."/>
            <person name="Popoff A."/>
            <person name="Bader C.D."/>
            <person name="Loehr J."/>
            <person name="Walesch S."/>
            <person name="Walt C."/>
            <person name="Boldt J."/>
            <person name="Bunk B."/>
            <person name="Haeckl F.J.F.P.J."/>
            <person name="Gunesch A.P."/>
            <person name="Birkelbach J."/>
            <person name="Nuebel U."/>
            <person name="Pietschmann T."/>
            <person name="Bach T."/>
            <person name="Mueller R."/>
        </authorList>
    </citation>
    <scope>NUCLEOTIDE SEQUENCE</scope>
    <source>
        <strain evidence="3">MSr11367</strain>
    </source>
</reference>